<name>A0A2V3IY07_9FLOR</name>
<reference evidence="1 2" key="1">
    <citation type="journal article" date="2018" name="Mol. Biol. Evol.">
        <title>Analysis of the draft genome of the red seaweed Gracilariopsis chorda provides insights into genome size evolution in Rhodophyta.</title>
        <authorList>
            <person name="Lee J."/>
            <person name="Yang E.C."/>
            <person name="Graf L."/>
            <person name="Yang J.H."/>
            <person name="Qiu H."/>
            <person name="Zel Zion U."/>
            <person name="Chan C.X."/>
            <person name="Stephens T.G."/>
            <person name="Weber A.P.M."/>
            <person name="Boo G.H."/>
            <person name="Boo S.M."/>
            <person name="Kim K.M."/>
            <person name="Shin Y."/>
            <person name="Jung M."/>
            <person name="Lee S.J."/>
            <person name="Yim H.S."/>
            <person name="Lee J.H."/>
            <person name="Bhattacharya D."/>
            <person name="Yoon H.S."/>
        </authorList>
    </citation>
    <scope>NUCLEOTIDE SEQUENCE [LARGE SCALE GENOMIC DNA]</scope>
    <source>
        <strain evidence="1 2">SKKU-2015</strain>
        <tissue evidence="1">Whole body</tissue>
    </source>
</reference>
<proteinExistence type="predicted"/>
<accession>A0A2V3IY07</accession>
<gene>
    <name evidence="1" type="ORF">BWQ96_03224</name>
</gene>
<organism evidence="1 2">
    <name type="scientific">Gracilariopsis chorda</name>
    <dbReference type="NCBI Taxonomy" id="448386"/>
    <lineage>
        <taxon>Eukaryota</taxon>
        <taxon>Rhodophyta</taxon>
        <taxon>Florideophyceae</taxon>
        <taxon>Rhodymeniophycidae</taxon>
        <taxon>Gracilariales</taxon>
        <taxon>Gracilariaceae</taxon>
        <taxon>Gracilariopsis</taxon>
    </lineage>
</organism>
<protein>
    <submittedName>
        <fullName evidence="1">Uncharacterized protein</fullName>
    </submittedName>
</protein>
<keyword evidence="2" id="KW-1185">Reference proteome</keyword>
<sequence length="50" mass="5998">MEQSGYTYFIEFVGPVALHAEGFVIPKRFLQLWLIWKQRETKRWDVGRVA</sequence>
<evidence type="ECO:0000313" key="1">
    <source>
        <dbReference type="EMBL" id="PXF47034.1"/>
    </source>
</evidence>
<dbReference type="Proteomes" id="UP000247409">
    <property type="component" value="Unassembled WGS sequence"/>
</dbReference>
<evidence type="ECO:0000313" key="2">
    <source>
        <dbReference type="Proteomes" id="UP000247409"/>
    </source>
</evidence>
<dbReference type="EMBL" id="NBIV01000030">
    <property type="protein sequence ID" value="PXF47034.1"/>
    <property type="molecule type" value="Genomic_DNA"/>
</dbReference>
<comment type="caution">
    <text evidence="1">The sequence shown here is derived from an EMBL/GenBank/DDBJ whole genome shotgun (WGS) entry which is preliminary data.</text>
</comment>
<dbReference type="AlphaFoldDB" id="A0A2V3IY07"/>